<comment type="caution">
    <text evidence="1">The sequence shown here is derived from an EMBL/GenBank/DDBJ whole genome shotgun (WGS) entry which is preliminary data.</text>
</comment>
<organism evidence="1 2">
    <name type="scientific">Fimbriiglobus ruber</name>
    <dbReference type="NCBI Taxonomy" id="1908690"/>
    <lineage>
        <taxon>Bacteria</taxon>
        <taxon>Pseudomonadati</taxon>
        <taxon>Planctomycetota</taxon>
        <taxon>Planctomycetia</taxon>
        <taxon>Gemmatales</taxon>
        <taxon>Gemmataceae</taxon>
        <taxon>Fimbriiglobus</taxon>
    </lineage>
</organism>
<protein>
    <submittedName>
        <fullName evidence="1">Uncharacterized protein</fullName>
    </submittedName>
</protein>
<sequence>MGTPAPPSHARIPRAVESGCKTVVGSRHKGTGMRWREHGSHAVCHVRALYRNEKGQWDAF</sequence>
<name>A0A225DKE8_9BACT</name>
<dbReference type="EMBL" id="NIDE01000005">
    <property type="protein sequence ID" value="OWK41950.1"/>
    <property type="molecule type" value="Genomic_DNA"/>
</dbReference>
<dbReference type="AlphaFoldDB" id="A0A225DKE8"/>
<evidence type="ECO:0000313" key="2">
    <source>
        <dbReference type="Proteomes" id="UP000214646"/>
    </source>
</evidence>
<accession>A0A225DKE8</accession>
<reference evidence="2" key="1">
    <citation type="submission" date="2017-06" db="EMBL/GenBank/DDBJ databases">
        <title>Genome analysis of Fimbriiglobus ruber SP5, the first member of the order Planctomycetales with confirmed chitinolytic capability.</title>
        <authorList>
            <person name="Ravin N.V."/>
            <person name="Rakitin A.L."/>
            <person name="Ivanova A.A."/>
            <person name="Beletsky A.V."/>
            <person name="Kulichevskaya I.S."/>
            <person name="Mardanov A.V."/>
            <person name="Dedysh S.N."/>
        </authorList>
    </citation>
    <scope>NUCLEOTIDE SEQUENCE [LARGE SCALE GENOMIC DNA]</scope>
    <source>
        <strain evidence="2">SP5</strain>
    </source>
</reference>
<keyword evidence="2" id="KW-1185">Reference proteome</keyword>
<gene>
    <name evidence="1" type="ORF">FRUB_04028</name>
</gene>
<proteinExistence type="predicted"/>
<evidence type="ECO:0000313" key="1">
    <source>
        <dbReference type="EMBL" id="OWK41950.1"/>
    </source>
</evidence>
<dbReference type="Proteomes" id="UP000214646">
    <property type="component" value="Unassembled WGS sequence"/>
</dbReference>